<gene>
    <name evidence="2" type="ORF">BT96DRAFT_922590</name>
</gene>
<dbReference type="InterPro" id="IPR036291">
    <property type="entry name" value="NAD(P)-bd_dom_sf"/>
</dbReference>
<proteinExistence type="predicted"/>
<dbReference type="PANTHER" id="PTHR40129">
    <property type="entry name" value="KETOPANTOATE REDUCTASE N-TERMINAL DOMAIN-CONTAINING PROTEIN"/>
    <property type="match status" value="1"/>
</dbReference>
<dbReference type="OrthoDB" id="674948at2759"/>
<evidence type="ECO:0000313" key="3">
    <source>
        <dbReference type="Proteomes" id="UP000799118"/>
    </source>
</evidence>
<dbReference type="Proteomes" id="UP000799118">
    <property type="component" value="Unassembled WGS sequence"/>
</dbReference>
<evidence type="ECO:0000256" key="1">
    <source>
        <dbReference type="SAM" id="MobiDB-lite"/>
    </source>
</evidence>
<protein>
    <submittedName>
        <fullName evidence="2">Uncharacterized protein</fullName>
    </submittedName>
</protein>
<feature type="region of interest" description="Disordered" evidence="1">
    <location>
        <begin position="257"/>
        <end position="278"/>
    </location>
</feature>
<sequence>MPIVDILILGAGWTSSFLIPLCRQRNISFAATTRSGSASAIASDSTGINYIKFAFDQTSSDYSSFEVLPDARTVLITFPITVEGGSRRLVEGYLSTRKDTASEQVKSAFIQLGATSIWGELKLSRKNRDPSVPEAPAPNKWYDRHSPYNHADRSDAEDELLQLAANPEFQTPTTVLDLAGLYGGTRSMKKWVGRVAPTKEVLRNKGSLHMIHGIDVARAILAVHGQFSKASGQRWLLTDGRVYDWWDLASGWSQCSGPTDAASTSNSHSHPSEDQGPQASWVLSLMRESGVRALPRSNETLGRVLDSREFWETFELVPLKGRMEE</sequence>
<dbReference type="Gene3D" id="3.40.50.720">
    <property type="entry name" value="NAD(P)-binding Rossmann-like Domain"/>
    <property type="match status" value="1"/>
</dbReference>
<organism evidence="2 3">
    <name type="scientific">Gymnopus androsaceus JB14</name>
    <dbReference type="NCBI Taxonomy" id="1447944"/>
    <lineage>
        <taxon>Eukaryota</taxon>
        <taxon>Fungi</taxon>
        <taxon>Dikarya</taxon>
        <taxon>Basidiomycota</taxon>
        <taxon>Agaricomycotina</taxon>
        <taxon>Agaricomycetes</taxon>
        <taxon>Agaricomycetidae</taxon>
        <taxon>Agaricales</taxon>
        <taxon>Marasmiineae</taxon>
        <taxon>Omphalotaceae</taxon>
        <taxon>Gymnopus</taxon>
    </lineage>
</organism>
<feature type="compositionally biased region" description="Polar residues" evidence="1">
    <location>
        <begin position="257"/>
        <end position="269"/>
    </location>
</feature>
<dbReference type="EMBL" id="ML769524">
    <property type="protein sequence ID" value="KAE9395854.1"/>
    <property type="molecule type" value="Genomic_DNA"/>
</dbReference>
<dbReference type="AlphaFoldDB" id="A0A6A4HFH1"/>
<keyword evidence="3" id="KW-1185">Reference proteome</keyword>
<accession>A0A6A4HFH1</accession>
<name>A0A6A4HFH1_9AGAR</name>
<dbReference type="SUPFAM" id="SSF51735">
    <property type="entry name" value="NAD(P)-binding Rossmann-fold domains"/>
    <property type="match status" value="1"/>
</dbReference>
<feature type="region of interest" description="Disordered" evidence="1">
    <location>
        <begin position="125"/>
        <end position="149"/>
    </location>
</feature>
<evidence type="ECO:0000313" key="2">
    <source>
        <dbReference type="EMBL" id="KAE9395854.1"/>
    </source>
</evidence>
<reference evidence="2" key="1">
    <citation type="journal article" date="2019" name="Environ. Microbiol.">
        <title>Fungal ecological strategies reflected in gene transcription - a case study of two litter decomposers.</title>
        <authorList>
            <person name="Barbi F."/>
            <person name="Kohler A."/>
            <person name="Barry K."/>
            <person name="Baskaran P."/>
            <person name="Daum C."/>
            <person name="Fauchery L."/>
            <person name="Ihrmark K."/>
            <person name="Kuo A."/>
            <person name="LaButti K."/>
            <person name="Lipzen A."/>
            <person name="Morin E."/>
            <person name="Grigoriev I.V."/>
            <person name="Henrissat B."/>
            <person name="Lindahl B."/>
            <person name="Martin F."/>
        </authorList>
    </citation>
    <scope>NUCLEOTIDE SEQUENCE</scope>
    <source>
        <strain evidence="2">JB14</strain>
    </source>
</reference>
<dbReference type="PANTHER" id="PTHR40129:SF2">
    <property type="entry name" value="KETOPANTOATE REDUCTASE N-TERMINAL DOMAIN-CONTAINING PROTEIN"/>
    <property type="match status" value="1"/>
</dbReference>